<dbReference type="eggNOG" id="COG2514">
    <property type="taxonomic scope" value="Bacteria"/>
</dbReference>
<dbReference type="STRING" id="1198114.AciX9_0353"/>
<dbReference type="InterPro" id="IPR004360">
    <property type="entry name" value="Glyas_Fos-R_dOase_dom"/>
</dbReference>
<keyword evidence="3" id="KW-0560">Oxidoreductase</keyword>
<gene>
    <name evidence="3" type="ordered locus">AciX9_0353</name>
</gene>
<evidence type="ECO:0000313" key="4">
    <source>
        <dbReference type="Proteomes" id="UP000000343"/>
    </source>
</evidence>
<dbReference type="RefSeq" id="WP_013578753.1">
    <property type="nucleotide sequence ID" value="NC_015064.1"/>
</dbReference>
<feature type="domain" description="VOC" evidence="2">
    <location>
        <begin position="150"/>
        <end position="274"/>
    </location>
</feature>
<protein>
    <submittedName>
        <fullName evidence="3">Glyoxalase/bleomycin resistance protein/dioxygenase</fullName>
    </submittedName>
</protein>
<feature type="signal peptide" evidence="1">
    <location>
        <begin position="1"/>
        <end position="18"/>
    </location>
</feature>
<proteinExistence type="predicted"/>
<sequence>MRFLALTALALLTLPTLAQPPRPKITGIAYVRFYESDLPAAKAFYAQRLGLPEIDTPQGAVFTVGARQSIRIAPLPSPAPPNRLAEAAFLTPDIPGMKRFLTAHHIPFEPISPAEIRLKDPEGNPIGFLSEQHLPAPAHVATTQVASATRIIHAGWGVHSAAAEDAFFRDLLGFRPYWHGGMTPDKTDWISLQVPDGQDWIEYMLEYSPTDSLKKLGVLDHVSLGVVKITDVTDRLVANGWTDPDTRKSQIGRDGKWQLNVFDPDQSRIEFMEYTPTRKPCCSDFTASNPTP</sequence>
<dbReference type="PaxDb" id="1198114-AciX9_0353"/>
<dbReference type="GO" id="GO:0051213">
    <property type="term" value="F:dioxygenase activity"/>
    <property type="evidence" value="ECO:0007669"/>
    <property type="project" value="UniProtKB-KW"/>
</dbReference>
<dbReference type="Pfam" id="PF00903">
    <property type="entry name" value="Glyoxalase"/>
    <property type="match status" value="1"/>
</dbReference>
<name>E8WWU7_GRATM</name>
<keyword evidence="1" id="KW-0732">Signal</keyword>
<dbReference type="InterPro" id="IPR029068">
    <property type="entry name" value="Glyas_Bleomycin-R_OHBP_Dase"/>
</dbReference>
<dbReference type="AlphaFoldDB" id="E8WWU7"/>
<keyword evidence="4" id="KW-1185">Reference proteome</keyword>
<feature type="domain" description="VOC" evidence="2">
    <location>
        <begin position="27"/>
        <end position="145"/>
    </location>
</feature>
<evidence type="ECO:0000313" key="3">
    <source>
        <dbReference type="EMBL" id="ADW67425.1"/>
    </source>
</evidence>
<dbReference type="Proteomes" id="UP000000343">
    <property type="component" value="Chromosome"/>
</dbReference>
<evidence type="ECO:0000259" key="2">
    <source>
        <dbReference type="PROSITE" id="PS51819"/>
    </source>
</evidence>
<dbReference type="HOGENOM" id="CLU_952371_0_0_0"/>
<dbReference type="eggNOG" id="COG0346">
    <property type="taxonomic scope" value="Bacteria"/>
</dbReference>
<dbReference type="OrthoDB" id="108351at2"/>
<keyword evidence="3" id="KW-0223">Dioxygenase</keyword>
<evidence type="ECO:0000256" key="1">
    <source>
        <dbReference type="SAM" id="SignalP"/>
    </source>
</evidence>
<accession>E8WWU7</accession>
<dbReference type="Gene3D" id="3.10.180.10">
    <property type="entry name" value="2,3-Dihydroxybiphenyl 1,2-Dioxygenase, domain 1"/>
    <property type="match status" value="2"/>
</dbReference>
<dbReference type="PROSITE" id="PS51819">
    <property type="entry name" value="VOC"/>
    <property type="match status" value="2"/>
</dbReference>
<dbReference type="KEGG" id="acm:AciX9_0353"/>
<reference evidence="4" key="1">
    <citation type="submission" date="2011-01" db="EMBL/GenBank/DDBJ databases">
        <title>Complete sequence of chromosome of Acidobacterium sp. MP5ACTX9.</title>
        <authorList>
            <consortium name="US DOE Joint Genome Institute"/>
            <person name="Lucas S."/>
            <person name="Copeland A."/>
            <person name="Lapidus A."/>
            <person name="Cheng J.-F."/>
            <person name="Goodwin L."/>
            <person name="Pitluck S."/>
            <person name="Teshima H."/>
            <person name="Detter J.C."/>
            <person name="Han C."/>
            <person name="Tapia R."/>
            <person name="Land M."/>
            <person name="Hauser L."/>
            <person name="Kyrpides N."/>
            <person name="Ivanova N."/>
            <person name="Ovchinnikova G."/>
            <person name="Pagani I."/>
            <person name="Rawat S.R."/>
            <person name="Mannisto M."/>
            <person name="Haggblom M.M."/>
            <person name="Woyke T."/>
        </authorList>
    </citation>
    <scope>NUCLEOTIDE SEQUENCE [LARGE SCALE GENOMIC DNA]</scope>
    <source>
        <strain evidence="4">MP5ACTX9</strain>
    </source>
</reference>
<feature type="chain" id="PRO_5003230008" evidence="1">
    <location>
        <begin position="19"/>
        <end position="292"/>
    </location>
</feature>
<dbReference type="InterPro" id="IPR037523">
    <property type="entry name" value="VOC_core"/>
</dbReference>
<dbReference type="EMBL" id="CP002480">
    <property type="protein sequence ID" value="ADW67425.1"/>
    <property type="molecule type" value="Genomic_DNA"/>
</dbReference>
<organism evidence="4">
    <name type="scientific">Granulicella tundricola (strain ATCC BAA-1859 / DSM 23138 / MP5ACTX9)</name>
    <dbReference type="NCBI Taxonomy" id="1198114"/>
    <lineage>
        <taxon>Bacteria</taxon>
        <taxon>Pseudomonadati</taxon>
        <taxon>Acidobacteriota</taxon>
        <taxon>Terriglobia</taxon>
        <taxon>Terriglobales</taxon>
        <taxon>Acidobacteriaceae</taxon>
        <taxon>Granulicella</taxon>
    </lineage>
</organism>
<dbReference type="SUPFAM" id="SSF54593">
    <property type="entry name" value="Glyoxalase/Bleomycin resistance protein/Dihydroxybiphenyl dioxygenase"/>
    <property type="match status" value="2"/>
</dbReference>